<sequence length="332" mass="35831">MPAIITHDLFGKDVYGKTFDTIGGSRDAAEAFLLGNQGPDPLFFVAPDPRYRRVGKLASTLHRTRPAEFLVALKSAVRELPAQERSVGRAYALGYVCHYLLDSMAHPLIISQVDALCGAGVEGLTAEDAHEVHAVIETELDELVLTAKRGETVATYHPATSVLRGRDSMLDTVGRLYATAIDDAFGLTMPKGMFKSAVRAERAAQRALYSPTGAKRAVLSAAERLVRPHAMTGAMSHRAAERATSAFANDERAPWRHPATEAVSRASFWDLYDQARAGALDAIKAMDADDFDLAASHRLTADVNFYGEPVVALVVAVEDAAAGDDVPDVRNR</sequence>
<reference evidence="2 3" key="1">
    <citation type="journal article" date="2018" name="Elife">
        <title>Discovery and characterization of a prevalent human gut bacterial enzyme sufficient for the inactivation of a family of plant toxins.</title>
        <authorList>
            <person name="Koppel N."/>
            <person name="Bisanz J.E."/>
            <person name="Pandelia M.E."/>
            <person name="Turnbaugh P.J."/>
            <person name="Balskus E.P."/>
        </authorList>
    </citation>
    <scope>NUCLEOTIDE SEQUENCE [LARGE SCALE GENOMIC DNA]</scope>
    <source>
        <strain evidence="2 3">OB21 GAM 11</strain>
    </source>
</reference>
<dbReference type="EMBL" id="PPUT01000006">
    <property type="protein sequence ID" value="RDC45913.1"/>
    <property type="molecule type" value="Genomic_DNA"/>
</dbReference>
<gene>
    <name evidence="2" type="ORF">C1850_03650</name>
</gene>
<dbReference type="AlphaFoldDB" id="A0A369P1C8"/>
<dbReference type="RefSeq" id="WP_114548622.1">
    <property type="nucleotide sequence ID" value="NZ_DBGDPA010000028.1"/>
</dbReference>
<name>A0A369P1C8_9ACTN</name>
<evidence type="ECO:0000313" key="3">
    <source>
        <dbReference type="Proteomes" id="UP000253805"/>
    </source>
</evidence>
<evidence type="ECO:0000259" key="1">
    <source>
        <dbReference type="Pfam" id="PF00882"/>
    </source>
</evidence>
<dbReference type="InterPro" id="IPR029002">
    <property type="entry name" value="PLPC/GPLD1"/>
</dbReference>
<organism evidence="2 3">
    <name type="scientific">Adlercreutzia equolifaciens subsp. celatus</name>
    <dbReference type="NCBI Taxonomy" id="394340"/>
    <lineage>
        <taxon>Bacteria</taxon>
        <taxon>Bacillati</taxon>
        <taxon>Actinomycetota</taxon>
        <taxon>Coriobacteriia</taxon>
        <taxon>Eggerthellales</taxon>
        <taxon>Eggerthellaceae</taxon>
        <taxon>Adlercreutzia</taxon>
    </lineage>
</organism>
<evidence type="ECO:0000313" key="2">
    <source>
        <dbReference type="EMBL" id="RDC45913.1"/>
    </source>
</evidence>
<comment type="caution">
    <text evidence="2">The sequence shown here is derived from an EMBL/GenBank/DDBJ whole genome shotgun (WGS) entry which is preliminary data.</text>
</comment>
<protein>
    <submittedName>
        <fullName evidence="2">Peptidase</fullName>
    </submittedName>
</protein>
<accession>A0A369P1C8</accession>
<dbReference type="Pfam" id="PF00882">
    <property type="entry name" value="Zn_dep_PLPC"/>
    <property type="match status" value="1"/>
</dbReference>
<dbReference type="Proteomes" id="UP000253805">
    <property type="component" value="Unassembled WGS sequence"/>
</dbReference>
<proteinExistence type="predicted"/>
<feature type="domain" description="Phospholipase C/D" evidence="1">
    <location>
        <begin position="29"/>
        <end position="161"/>
    </location>
</feature>